<evidence type="ECO:0000313" key="3">
    <source>
        <dbReference type="Proteomes" id="UP001054902"/>
    </source>
</evidence>
<organism evidence="2 3">
    <name type="scientific">Chaetoceros tenuissimus</name>
    <dbReference type="NCBI Taxonomy" id="426638"/>
    <lineage>
        <taxon>Eukaryota</taxon>
        <taxon>Sar</taxon>
        <taxon>Stramenopiles</taxon>
        <taxon>Ochrophyta</taxon>
        <taxon>Bacillariophyta</taxon>
        <taxon>Coscinodiscophyceae</taxon>
        <taxon>Chaetocerotophycidae</taxon>
        <taxon>Chaetocerotales</taxon>
        <taxon>Chaetocerotaceae</taxon>
        <taxon>Chaetoceros</taxon>
    </lineage>
</organism>
<dbReference type="EMBL" id="BLLK01000022">
    <property type="protein sequence ID" value="GFH46237.1"/>
    <property type="molecule type" value="Genomic_DNA"/>
</dbReference>
<comment type="caution">
    <text evidence="2">The sequence shown here is derived from an EMBL/GenBank/DDBJ whole genome shotgun (WGS) entry which is preliminary data.</text>
</comment>
<protein>
    <submittedName>
        <fullName evidence="2">Uncharacterized protein</fullName>
    </submittedName>
</protein>
<name>A0AAD3CHK7_9STRA</name>
<dbReference type="Proteomes" id="UP001054902">
    <property type="component" value="Unassembled WGS sequence"/>
</dbReference>
<proteinExistence type="predicted"/>
<dbReference type="AlphaFoldDB" id="A0AAD3CHK7"/>
<keyword evidence="3" id="KW-1185">Reference proteome</keyword>
<sequence>MARFFFCMWDTYRLNYLRKYSREPPSSYLVVALIGYCIFDLAVGFALDGNFFYITLDGQLFLSELNRVTYDDGTQNPMPPKYLLPSLCLSLLMVIILEVVFRMCDNFLQRHGQIYHSLPSSAADNEDEVDEECETKPMISWPCVLYLFAFGTQCLNKSILVPEVETQIEYLGPMRVTKLPTLHYSTKAHIYDKDDPCLEGTPKRGKYSSFNFQPNIQASVEVGWGYSWGCRSKANSKKWMTSMATIDKCTFFICDIFHASSCPCYPDEESAWNASLECVNNSFNLTLLEQNATFDKEQPPWEDESGWPTLTKYGSCDDDSGYLRIVDIQYFAPREKRLSLYRYFGLFSLIVSLIVAIDKCS</sequence>
<evidence type="ECO:0000256" key="1">
    <source>
        <dbReference type="SAM" id="Phobius"/>
    </source>
</evidence>
<accession>A0AAD3CHK7</accession>
<gene>
    <name evidence="2" type="ORF">CTEN210_02711</name>
</gene>
<reference evidence="2 3" key="1">
    <citation type="journal article" date="2021" name="Sci. Rep.">
        <title>The genome of the diatom Chaetoceros tenuissimus carries an ancient integrated fragment of an extant virus.</title>
        <authorList>
            <person name="Hongo Y."/>
            <person name="Kimura K."/>
            <person name="Takaki Y."/>
            <person name="Yoshida Y."/>
            <person name="Baba S."/>
            <person name="Kobayashi G."/>
            <person name="Nagasaki K."/>
            <person name="Hano T."/>
            <person name="Tomaru Y."/>
        </authorList>
    </citation>
    <scope>NUCLEOTIDE SEQUENCE [LARGE SCALE GENOMIC DNA]</scope>
    <source>
        <strain evidence="2 3">NIES-3715</strain>
    </source>
</reference>
<keyword evidence="1" id="KW-0472">Membrane</keyword>
<feature type="transmembrane region" description="Helical" evidence="1">
    <location>
        <begin position="82"/>
        <end position="101"/>
    </location>
</feature>
<keyword evidence="1" id="KW-1133">Transmembrane helix</keyword>
<keyword evidence="1" id="KW-0812">Transmembrane</keyword>
<feature type="transmembrane region" description="Helical" evidence="1">
    <location>
        <begin position="28"/>
        <end position="47"/>
    </location>
</feature>
<feature type="transmembrane region" description="Helical" evidence="1">
    <location>
        <begin position="340"/>
        <end position="357"/>
    </location>
</feature>
<evidence type="ECO:0000313" key="2">
    <source>
        <dbReference type="EMBL" id="GFH46237.1"/>
    </source>
</evidence>